<gene>
    <name evidence="4" type="ORF">OXX778_LOCUS20512</name>
</gene>
<keyword evidence="5" id="KW-1185">Reference proteome</keyword>
<evidence type="ECO:0000313" key="4">
    <source>
        <dbReference type="EMBL" id="CAF1087817.1"/>
    </source>
</evidence>
<evidence type="ECO:0000313" key="5">
    <source>
        <dbReference type="Proteomes" id="UP000663879"/>
    </source>
</evidence>
<accession>A0A814N4P3</accession>
<dbReference type="InterPro" id="IPR050328">
    <property type="entry name" value="Dev_Immune_Receptor"/>
</dbReference>
<protein>
    <submittedName>
        <fullName evidence="4">Uncharacterized protein</fullName>
    </submittedName>
</protein>
<dbReference type="InterPro" id="IPR001611">
    <property type="entry name" value="Leu-rich_rpt"/>
</dbReference>
<name>A0A814N4P3_9BILA</name>
<keyword evidence="2" id="KW-0732">Signal</keyword>
<proteinExistence type="predicted"/>
<feature type="non-terminal residue" evidence="4">
    <location>
        <position position="1"/>
    </location>
</feature>
<dbReference type="AlphaFoldDB" id="A0A814N4P3"/>
<evidence type="ECO:0000256" key="2">
    <source>
        <dbReference type="ARBA" id="ARBA00022729"/>
    </source>
</evidence>
<reference evidence="4" key="1">
    <citation type="submission" date="2021-02" db="EMBL/GenBank/DDBJ databases">
        <authorList>
            <person name="Nowell W R."/>
        </authorList>
    </citation>
    <scope>NUCLEOTIDE SEQUENCE</scope>
    <source>
        <strain evidence="4">Ploen Becks lab</strain>
    </source>
</reference>
<dbReference type="OrthoDB" id="676979at2759"/>
<dbReference type="EMBL" id="CAJNOC010006879">
    <property type="protein sequence ID" value="CAF1087817.1"/>
    <property type="molecule type" value="Genomic_DNA"/>
</dbReference>
<dbReference type="PANTHER" id="PTHR24373:SF275">
    <property type="entry name" value="TIR DOMAIN-CONTAINING PROTEIN"/>
    <property type="match status" value="1"/>
</dbReference>
<dbReference type="Pfam" id="PF13855">
    <property type="entry name" value="LRR_8"/>
    <property type="match status" value="1"/>
</dbReference>
<dbReference type="Proteomes" id="UP000663879">
    <property type="component" value="Unassembled WGS sequence"/>
</dbReference>
<organism evidence="4 5">
    <name type="scientific">Brachionus calyciflorus</name>
    <dbReference type="NCBI Taxonomy" id="104777"/>
    <lineage>
        <taxon>Eukaryota</taxon>
        <taxon>Metazoa</taxon>
        <taxon>Spiralia</taxon>
        <taxon>Gnathifera</taxon>
        <taxon>Rotifera</taxon>
        <taxon>Eurotatoria</taxon>
        <taxon>Monogononta</taxon>
        <taxon>Pseudotrocha</taxon>
        <taxon>Ploima</taxon>
        <taxon>Brachionidae</taxon>
        <taxon>Brachionus</taxon>
    </lineage>
</organism>
<dbReference type="PANTHER" id="PTHR24373">
    <property type="entry name" value="SLIT RELATED LEUCINE-RICH REPEAT NEURONAL PROTEIN"/>
    <property type="match status" value="1"/>
</dbReference>
<dbReference type="SMART" id="SM00369">
    <property type="entry name" value="LRR_TYP"/>
    <property type="match status" value="5"/>
</dbReference>
<keyword evidence="3" id="KW-0677">Repeat</keyword>
<comment type="caution">
    <text evidence="4">The sequence shown here is derived from an EMBL/GenBank/DDBJ whole genome shotgun (WGS) entry which is preliminary data.</text>
</comment>
<evidence type="ECO:0000256" key="3">
    <source>
        <dbReference type="ARBA" id="ARBA00022737"/>
    </source>
</evidence>
<evidence type="ECO:0000256" key="1">
    <source>
        <dbReference type="ARBA" id="ARBA00022614"/>
    </source>
</evidence>
<dbReference type="Gene3D" id="3.80.10.10">
    <property type="entry name" value="Ribonuclease Inhibitor"/>
    <property type="match status" value="2"/>
</dbReference>
<dbReference type="SUPFAM" id="SSF52058">
    <property type="entry name" value="L domain-like"/>
    <property type="match status" value="1"/>
</dbReference>
<keyword evidence="1" id="KW-0433">Leucine-rich repeat</keyword>
<dbReference type="InterPro" id="IPR003591">
    <property type="entry name" value="Leu-rich_rpt_typical-subtyp"/>
</dbReference>
<sequence>IEYHDEIINKIDIQTELILSKVILNDETNNLSQTRETLISKVNQLKLLNLDSFAKNKQSSFVYCHFLANLKQNVSRHTFNKIKAEFGFQNKIGKLIISKIILNENVVSFINTQIFERGEKGSNFYGKDSMLKEIQNFVEAYVVCKLLYIKCSNESPIIDLTNVEENNLNSLRFGNGNLDNFDFNRLKNLINFDLIKSVDFDPIIAFSFEKRLENFKNLTYLVIYKSNISFEGENFKNMNQLISIMIYRCNLIKLENNIFNNLINLEILLLQDNNIEEIEENSFKGLDKLECINLESNNLRTIKKNVFYGLKSLITLNLSQNKIKIIEPNSFDCLKNLDSINLLRNQIEDLDKDLFKFNRKLRYLNIMDNLIWNLDFIKHLNNLKCLDLSNGKKILIPVDEISKISIPSLEFLSLSCNKFPIFNENFKNLKTLACKNLVEIAKEPFDNLSNLIIFRAIFDRYCINSLEEKITVDQFSHELFDKLMNKNITHVTIFRKPLNLKFRYEEDEKKFTSKIGYEAFEYSNHYEIKERQFRKNKFLYSWLCFD</sequence>
<dbReference type="InterPro" id="IPR032675">
    <property type="entry name" value="LRR_dom_sf"/>
</dbReference>
<dbReference type="PROSITE" id="PS51450">
    <property type="entry name" value="LRR"/>
    <property type="match status" value="2"/>
</dbReference>